<dbReference type="InterPro" id="IPR015946">
    <property type="entry name" value="KH_dom-like_a/b"/>
</dbReference>
<dbReference type="Proteomes" id="UP000035996">
    <property type="component" value="Unassembled WGS sequence"/>
</dbReference>
<dbReference type="GeneID" id="301327055"/>
<dbReference type="EMBL" id="LELK01000001">
    <property type="protein sequence ID" value="KMM39538.1"/>
    <property type="molecule type" value="Genomic_DNA"/>
</dbReference>
<name>A0A0J6D2I7_9BACL</name>
<dbReference type="SUPFAM" id="SSF82784">
    <property type="entry name" value="OsmC-like"/>
    <property type="match status" value="1"/>
</dbReference>
<accession>A0A0J6D2I7</accession>
<keyword evidence="2" id="KW-1185">Reference proteome</keyword>
<dbReference type="InterPro" id="IPR003718">
    <property type="entry name" value="OsmC/Ohr_fam"/>
</dbReference>
<dbReference type="PATRIC" id="fig|157733.3.peg.4350"/>
<dbReference type="PANTHER" id="PTHR35368">
    <property type="entry name" value="HYDROPEROXIDE REDUCTASE"/>
    <property type="match status" value="1"/>
</dbReference>
<dbReference type="AlphaFoldDB" id="A0A0J6D2I7"/>
<comment type="caution">
    <text evidence="1">The sequence shown here is derived from an EMBL/GenBank/DDBJ whole genome shotgun (WGS) entry which is preliminary data.</text>
</comment>
<dbReference type="Pfam" id="PF02566">
    <property type="entry name" value="OsmC"/>
    <property type="match status" value="1"/>
</dbReference>
<organism evidence="1 2">
    <name type="scientific">Guptibacillus hwajinpoensis</name>
    <dbReference type="NCBI Taxonomy" id="208199"/>
    <lineage>
        <taxon>Bacteria</taxon>
        <taxon>Bacillati</taxon>
        <taxon>Bacillota</taxon>
        <taxon>Bacilli</taxon>
        <taxon>Bacillales</taxon>
        <taxon>Guptibacillaceae</taxon>
        <taxon>Guptibacillus</taxon>
    </lineage>
</organism>
<dbReference type="OrthoDB" id="1433018at2"/>
<protein>
    <submittedName>
        <fullName evidence="1">Osmotically inducible protein C</fullName>
    </submittedName>
</protein>
<sequence>MSKMIEKITAVSKGMNTVGDSKGHKVVIDEPAQMGGTDEGANPLASLLISLSGCENAIANFVAKEMEFDLQGIEFDIRGEIDPRGMMGEEGVRPYFQKITVNAVVETSESEERIQELQHIVDSRCPIYTTLVAADVEMVPNWTKA</sequence>
<dbReference type="InterPro" id="IPR052924">
    <property type="entry name" value="OsmC/Ohr_hydroprdx_reductase"/>
</dbReference>
<proteinExistence type="predicted"/>
<dbReference type="PANTHER" id="PTHR35368:SF1">
    <property type="entry name" value="HYDROPEROXIDE REDUCTASE"/>
    <property type="match status" value="1"/>
</dbReference>
<gene>
    <name evidence="1" type="ORF">AB986_10205</name>
</gene>
<dbReference type="RefSeq" id="WP_048310709.1">
    <property type="nucleotide sequence ID" value="NZ_CP119526.1"/>
</dbReference>
<evidence type="ECO:0000313" key="1">
    <source>
        <dbReference type="EMBL" id="KMM39538.1"/>
    </source>
</evidence>
<dbReference type="STRING" id="157733.AB986_10205"/>
<reference evidence="1" key="1">
    <citation type="submission" date="2015-06" db="EMBL/GenBank/DDBJ databases">
        <authorList>
            <person name="Liu B."/>
            <person name="Wang J."/>
            <person name="Zhu Y."/>
            <person name="Liu G."/>
            <person name="Chen Q."/>
            <person name="Zheng C."/>
            <person name="Che J."/>
            <person name="Ge C."/>
            <person name="Shi H."/>
            <person name="Pan Z."/>
            <person name="Liu X."/>
        </authorList>
    </citation>
    <scope>NUCLEOTIDE SEQUENCE [LARGE SCALE GENOMIC DNA]</scope>
    <source>
        <strain evidence="1">DSM 16346</strain>
    </source>
</reference>
<dbReference type="InterPro" id="IPR036102">
    <property type="entry name" value="OsmC/Ohrsf"/>
</dbReference>
<dbReference type="Gene3D" id="3.30.300.20">
    <property type="match status" value="1"/>
</dbReference>
<evidence type="ECO:0000313" key="2">
    <source>
        <dbReference type="Proteomes" id="UP000035996"/>
    </source>
</evidence>